<proteinExistence type="predicted"/>
<dbReference type="EMBL" id="JBHRRZ010000017">
    <property type="protein sequence ID" value="MFC2948920.1"/>
    <property type="molecule type" value="Genomic_DNA"/>
</dbReference>
<evidence type="ECO:0000313" key="1">
    <source>
        <dbReference type="EMBL" id="MFC2948920.1"/>
    </source>
</evidence>
<sequence>MNLIPAYRAPEEKLNKYLSNNESIQKESLLLKGYVVEIDGVIEGSFQLEEMEDGVYWLKKLYITQAEAARLPFLLDAILTLARKKNAKKLFVHSHQPFLDLLLEALQFHPQNEHAVVDRYRASEGNWWSYSVS</sequence>
<comment type="caution">
    <text evidence="1">The sequence shown here is derived from an EMBL/GenBank/DDBJ whole genome shotgun (WGS) entry which is preliminary data.</text>
</comment>
<evidence type="ECO:0000313" key="2">
    <source>
        <dbReference type="Proteomes" id="UP001595387"/>
    </source>
</evidence>
<name>A0ABV7A836_9BACI</name>
<evidence type="ECO:0008006" key="3">
    <source>
        <dbReference type="Google" id="ProtNLM"/>
    </source>
</evidence>
<organism evidence="1 2">
    <name type="scientific">Virgibacillus sediminis</name>
    <dbReference type="NCBI Taxonomy" id="202260"/>
    <lineage>
        <taxon>Bacteria</taxon>
        <taxon>Bacillati</taxon>
        <taxon>Bacillota</taxon>
        <taxon>Bacilli</taxon>
        <taxon>Bacillales</taxon>
        <taxon>Bacillaceae</taxon>
        <taxon>Virgibacillus</taxon>
    </lineage>
</organism>
<dbReference type="Proteomes" id="UP001595387">
    <property type="component" value="Unassembled WGS sequence"/>
</dbReference>
<keyword evidence="2" id="KW-1185">Reference proteome</keyword>
<gene>
    <name evidence="1" type="ORF">ACFODW_11295</name>
</gene>
<reference evidence="2" key="1">
    <citation type="journal article" date="2019" name="Int. J. Syst. Evol. Microbiol.">
        <title>The Global Catalogue of Microorganisms (GCM) 10K type strain sequencing project: providing services to taxonomists for standard genome sequencing and annotation.</title>
        <authorList>
            <consortium name="The Broad Institute Genomics Platform"/>
            <consortium name="The Broad Institute Genome Sequencing Center for Infectious Disease"/>
            <person name="Wu L."/>
            <person name="Ma J."/>
        </authorList>
    </citation>
    <scope>NUCLEOTIDE SEQUENCE [LARGE SCALE GENOMIC DNA]</scope>
    <source>
        <strain evidence="2">KCTC 13193</strain>
    </source>
</reference>
<accession>A0ABV7A836</accession>
<protein>
    <recommendedName>
        <fullName evidence="3">GNAT family N-acetyltransferase</fullName>
    </recommendedName>
</protein>
<dbReference type="RefSeq" id="WP_390306452.1">
    <property type="nucleotide sequence ID" value="NZ_JBHRRZ010000017.1"/>
</dbReference>